<keyword evidence="3" id="KW-1185">Reference proteome</keyword>
<accession>A0A6H5HY09</accession>
<sequence>STVKVELPLFEWCNTGLQLFIDEEKRTSGKSQAKTPNLSHLVGARAGTEIRQMFCSPFLRGCGGTRFPHRRSNRPIGGQRLRPEHRPSAPCPVSNEVVLGAVIFSVIDAGKTGTFGRPLRDRGDTGTQPSKSGLSPPNAGRLVTLNLAPCPNPNRNNSQYFRYIRILRYFRNIDLNKIIFVRWTRLDLQIELTISTKTLNPKTQITNLTFKLNFQTDFLTHKPKFQYHGSFKFNSPTQLNCVRHVILSIGSANRE</sequence>
<feature type="region of interest" description="Disordered" evidence="1">
    <location>
        <begin position="115"/>
        <end position="139"/>
    </location>
</feature>
<feature type="non-terminal residue" evidence="2">
    <location>
        <position position="1"/>
    </location>
</feature>
<organism evidence="2 3">
    <name type="scientific">Nesidiocoris tenuis</name>
    <dbReference type="NCBI Taxonomy" id="355587"/>
    <lineage>
        <taxon>Eukaryota</taxon>
        <taxon>Metazoa</taxon>
        <taxon>Ecdysozoa</taxon>
        <taxon>Arthropoda</taxon>
        <taxon>Hexapoda</taxon>
        <taxon>Insecta</taxon>
        <taxon>Pterygota</taxon>
        <taxon>Neoptera</taxon>
        <taxon>Paraneoptera</taxon>
        <taxon>Hemiptera</taxon>
        <taxon>Heteroptera</taxon>
        <taxon>Panheteroptera</taxon>
        <taxon>Cimicomorpha</taxon>
        <taxon>Miridae</taxon>
        <taxon>Dicyphina</taxon>
        <taxon>Nesidiocoris</taxon>
    </lineage>
</organism>
<evidence type="ECO:0000313" key="2">
    <source>
        <dbReference type="EMBL" id="CAB0020198.1"/>
    </source>
</evidence>
<gene>
    <name evidence="2" type="ORF">NTEN_LOCUS23796</name>
</gene>
<evidence type="ECO:0000256" key="1">
    <source>
        <dbReference type="SAM" id="MobiDB-lite"/>
    </source>
</evidence>
<protein>
    <submittedName>
        <fullName evidence="2">Uncharacterized protein</fullName>
    </submittedName>
</protein>
<feature type="compositionally biased region" description="Polar residues" evidence="1">
    <location>
        <begin position="125"/>
        <end position="135"/>
    </location>
</feature>
<name>A0A6H5HY09_9HEMI</name>
<evidence type="ECO:0000313" key="3">
    <source>
        <dbReference type="Proteomes" id="UP000479000"/>
    </source>
</evidence>
<feature type="region of interest" description="Disordered" evidence="1">
    <location>
        <begin position="69"/>
        <end position="89"/>
    </location>
</feature>
<dbReference type="EMBL" id="CADCXU010035100">
    <property type="protein sequence ID" value="CAB0020198.1"/>
    <property type="molecule type" value="Genomic_DNA"/>
</dbReference>
<reference evidence="2 3" key="1">
    <citation type="submission" date="2020-02" db="EMBL/GenBank/DDBJ databases">
        <authorList>
            <person name="Ferguson B K."/>
        </authorList>
    </citation>
    <scope>NUCLEOTIDE SEQUENCE [LARGE SCALE GENOMIC DNA]</scope>
</reference>
<proteinExistence type="predicted"/>
<dbReference type="AlphaFoldDB" id="A0A6H5HY09"/>
<dbReference type="Proteomes" id="UP000479000">
    <property type="component" value="Unassembled WGS sequence"/>
</dbReference>